<dbReference type="CDD" id="cd00603">
    <property type="entry name" value="IPT_PCSR"/>
    <property type="match status" value="1"/>
</dbReference>
<dbReference type="AlphaFoldDB" id="A0A1S2VL47"/>
<keyword evidence="3" id="KW-1185">Reference proteome</keyword>
<dbReference type="CDD" id="cd00102">
    <property type="entry name" value="IPT"/>
    <property type="match status" value="2"/>
</dbReference>
<protein>
    <recommendedName>
        <fullName evidence="1">IPT/TIG domain-containing protein</fullName>
    </recommendedName>
</protein>
<dbReference type="Pfam" id="PF01833">
    <property type="entry name" value="TIG"/>
    <property type="match status" value="5"/>
</dbReference>
<comment type="caution">
    <text evidence="2">The sequence shown here is derived from an EMBL/GenBank/DDBJ whole genome shotgun (WGS) entry which is preliminary data.</text>
</comment>
<feature type="domain" description="IPT/TIG" evidence="1">
    <location>
        <begin position="230"/>
        <end position="312"/>
    </location>
</feature>
<dbReference type="SUPFAM" id="SSF81296">
    <property type="entry name" value="E set domains"/>
    <property type="match status" value="6"/>
</dbReference>
<proteinExistence type="predicted"/>
<dbReference type="EMBL" id="MORL01000006">
    <property type="protein sequence ID" value="OIN58518.1"/>
    <property type="molecule type" value="Genomic_DNA"/>
</dbReference>
<evidence type="ECO:0000313" key="3">
    <source>
        <dbReference type="Proteomes" id="UP000181790"/>
    </source>
</evidence>
<name>A0A1S2VL47_9BACT</name>
<evidence type="ECO:0000313" key="2">
    <source>
        <dbReference type="EMBL" id="OIN58518.1"/>
    </source>
</evidence>
<dbReference type="Gene3D" id="2.60.40.10">
    <property type="entry name" value="Immunoglobulins"/>
    <property type="match status" value="9"/>
</dbReference>
<dbReference type="Proteomes" id="UP000181790">
    <property type="component" value="Unassembled WGS sequence"/>
</dbReference>
<feature type="domain" description="IPT/TIG" evidence="1">
    <location>
        <begin position="557"/>
        <end position="637"/>
    </location>
</feature>
<feature type="domain" description="IPT/TIG" evidence="1">
    <location>
        <begin position="475"/>
        <end position="554"/>
    </location>
</feature>
<dbReference type="InterPro" id="IPR013783">
    <property type="entry name" value="Ig-like_fold"/>
</dbReference>
<organism evidence="2 3">
    <name type="scientific">Arsenicibacter rosenii</name>
    <dbReference type="NCBI Taxonomy" id="1750698"/>
    <lineage>
        <taxon>Bacteria</taxon>
        <taxon>Pseudomonadati</taxon>
        <taxon>Bacteroidota</taxon>
        <taxon>Cytophagia</taxon>
        <taxon>Cytophagales</taxon>
        <taxon>Spirosomataceae</taxon>
        <taxon>Arsenicibacter</taxon>
    </lineage>
</organism>
<gene>
    <name evidence="2" type="ORF">BLX24_13155</name>
</gene>
<dbReference type="InterPro" id="IPR014756">
    <property type="entry name" value="Ig_E-set"/>
</dbReference>
<sequence length="719" mass="73269">MILTGFQFGNDPNVTFGQSGTFVAASIKNNTDQAMTVTVPRMETGATQIQVINQEGTSDPVAFTVLQPMPVLTLVTPANGLPGASVIITGDFLDHLKVIRFGVIPATQTTVVNPQSVSVTIPANAQPGLQKLYLETEGGSVTADFIVAGTPEITSFSPKRPRIGQELVIQGKNLANGVVKINGVTTTQTQAGDTEIRTVVPANASSGKLTITTFDRLVATSADSVILAYPPIVDASGLSITEGIQGDKLLLTGRNLRDVAEVKIGSTTASFRIVSDTQLEVTIPALAQSGDQPVTVSGIGGTTTSQQTFLAILTPGSLSVSPARQIRGRELVITGPNLHRITEVKVNGKTAAISARTEGSEVRAIVPADATSGPVVVSNRAGNSNARNIIVVLPPVVTSFTTRQQVAGRVAIQGDFLLDARVFFTGSAGGAVNDGKNTDEEIWVKVPSDAQTGAIKIVNDAGEVSTPTAFTVQRAPSAITFSPASGSIGSSVTISGQNLQDVTEVRFGSGKSAAATFRVSGNTLVVTVPASATDGTICVTNSVGTVCSVAAFNVLLPPSGVALAPASGAVLSSLTITGQNLASTKEVRFGNGKSAAASFRVSGTSLIVTVPADATDGPICITNDGGTTCSTASFNVTILPAGLSFAPLTGKAGTEITLTGQNLSTVKTVKFGGGKSAAATFRPSGTSLIVTVPADATDGPICVSNDGGTVCTGDDFKIQ</sequence>
<evidence type="ECO:0000259" key="1">
    <source>
        <dbReference type="SMART" id="SM00429"/>
    </source>
</evidence>
<dbReference type="SMART" id="SM00429">
    <property type="entry name" value="IPT"/>
    <property type="match status" value="4"/>
</dbReference>
<accession>A0A1S2VL47</accession>
<feature type="domain" description="IPT/TIG" evidence="1">
    <location>
        <begin position="639"/>
        <end position="719"/>
    </location>
</feature>
<reference evidence="2 3" key="1">
    <citation type="submission" date="2016-10" db="EMBL/GenBank/DDBJ databases">
        <title>Arsenicibacter rosenii gen. nov., sp. nov., an efficient arsenic-methylating bacterium isolated from an arsenic-contaminated paddy soil.</title>
        <authorList>
            <person name="Huang K."/>
        </authorList>
    </citation>
    <scope>NUCLEOTIDE SEQUENCE [LARGE SCALE GENOMIC DNA]</scope>
    <source>
        <strain evidence="2 3">SM-1</strain>
    </source>
</reference>
<dbReference type="InterPro" id="IPR002909">
    <property type="entry name" value="IPT_dom"/>
</dbReference>